<feature type="transmembrane region" description="Helical" evidence="4">
    <location>
        <begin position="262"/>
        <end position="281"/>
    </location>
</feature>
<dbReference type="InterPro" id="IPR023779">
    <property type="entry name" value="Chromodomain_CS"/>
</dbReference>
<evidence type="ECO:0000313" key="7">
    <source>
        <dbReference type="Proteomes" id="UP000053237"/>
    </source>
</evidence>
<evidence type="ECO:0000256" key="3">
    <source>
        <dbReference type="SAM" id="MobiDB-lite"/>
    </source>
</evidence>
<evidence type="ECO:0000256" key="2">
    <source>
        <dbReference type="ARBA" id="ARBA00023242"/>
    </source>
</evidence>
<feature type="domain" description="Chromo" evidence="5">
    <location>
        <begin position="2"/>
        <end position="63"/>
    </location>
</feature>
<accession>A0A024G7G4</accession>
<sequence length="435" mass="49748">MPKIERIIDRDMRHNRVYYLIKWKGYGEENNTWESRVDLMKDGHGSVVRAFERERKKTEDIASLSDQSSPERSPLRIRKPSRTRKKSPARGRSPARSHIRSQTPSPRRSRISSSSRSLLLEEKHSMSLNGGTSGTREYVESAAAKSSTPTRRSPRQHRSHMREIFESEVTKKLSKPPNVAAANTTLQNGDPENAQSIRIQRKTHRNYNGEPEVEEEELLEIYQTGGQSKYEILRRDEASGASSMYAKRKSTDQRRTWRHPSICVSGIIIALLPVLSTRWLLTQYWTFFENLGYIIFPVAYIGRVWLLFAVSLFLFMYSLYRKDDRVFAKWIAISMTWRTAGESVLLFDTSLQYQQVALAAFGIAAIALAISSYRVLRDHKHSNLALISLVMGFSGLLLSDSVLLETNNPSFILRIIVASISLMGVSYSPRLIENE</sequence>
<evidence type="ECO:0000313" key="6">
    <source>
        <dbReference type="EMBL" id="CCI42609.1"/>
    </source>
</evidence>
<protein>
    <recommendedName>
        <fullName evidence="5">Chromo domain-containing protein</fullName>
    </recommendedName>
</protein>
<gene>
    <name evidence="6" type="ORF">BN9_033930</name>
</gene>
<name>A0A024G7G4_9STRA</name>
<keyword evidence="4" id="KW-0472">Membrane</keyword>
<dbReference type="OrthoDB" id="2447764at2759"/>
<dbReference type="Pfam" id="PF00385">
    <property type="entry name" value="Chromo"/>
    <property type="match status" value="1"/>
</dbReference>
<feature type="transmembrane region" description="Helical" evidence="4">
    <location>
        <begin position="327"/>
        <end position="347"/>
    </location>
</feature>
<dbReference type="InterPro" id="IPR016197">
    <property type="entry name" value="Chromo-like_dom_sf"/>
</dbReference>
<dbReference type="Gene3D" id="2.40.50.40">
    <property type="match status" value="1"/>
</dbReference>
<dbReference type="SUPFAM" id="SSF54160">
    <property type="entry name" value="Chromo domain-like"/>
    <property type="match status" value="1"/>
</dbReference>
<evidence type="ECO:0000259" key="5">
    <source>
        <dbReference type="PROSITE" id="PS50013"/>
    </source>
</evidence>
<reference evidence="6 7" key="1">
    <citation type="submission" date="2012-05" db="EMBL/GenBank/DDBJ databases">
        <title>Recombination and specialization in a pathogen metapopulation.</title>
        <authorList>
            <person name="Gardiner A."/>
            <person name="Kemen E."/>
            <person name="Schultz-Larsen T."/>
            <person name="MacLean D."/>
            <person name="Van Oosterhout C."/>
            <person name="Jones J.D.G."/>
        </authorList>
    </citation>
    <scope>NUCLEOTIDE SEQUENCE [LARGE SCALE GENOMIC DNA]</scope>
    <source>
        <strain evidence="6 7">Ac Nc2</strain>
    </source>
</reference>
<comment type="subcellular location">
    <subcellularLocation>
        <location evidence="1">Nucleus</location>
    </subcellularLocation>
</comment>
<feature type="transmembrane region" description="Helical" evidence="4">
    <location>
        <begin position="383"/>
        <end position="399"/>
    </location>
</feature>
<feature type="transmembrane region" description="Helical" evidence="4">
    <location>
        <begin position="353"/>
        <end position="376"/>
    </location>
</feature>
<feature type="compositionally biased region" description="Basic residues" evidence="3">
    <location>
        <begin position="75"/>
        <end position="99"/>
    </location>
</feature>
<dbReference type="SMART" id="SM00298">
    <property type="entry name" value="CHROMO"/>
    <property type="match status" value="1"/>
</dbReference>
<evidence type="ECO:0000256" key="4">
    <source>
        <dbReference type="SAM" id="Phobius"/>
    </source>
</evidence>
<keyword evidence="4" id="KW-0812">Transmembrane</keyword>
<dbReference type="CDD" id="cd00024">
    <property type="entry name" value="CD_CSD"/>
    <property type="match status" value="1"/>
</dbReference>
<dbReference type="PANTHER" id="PTHR22812">
    <property type="entry name" value="CHROMOBOX PROTEIN"/>
    <property type="match status" value="1"/>
</dbReference>
<keyword evidence="4" id="KW-1133">Transmembrane helix</keyword>
<feature type="region of interest" description="Disordered" evidence="3">
    <location>
        <begin position="56"/>
        <end position="161"/>
    </location>
</feature>
<dbReference type="STRING" id="65357.A0A024G7G4"/>
<dbReference type="AlphaFoldDB" id="A0A024G7G4"/>
<dbReference type="InParanoid" id="A0A024G7G4"/>
<evidence type="ECO:0000256" key="1">
    <source>
        <dbReference type="ARBA" id="ARBA00004123"/>
    </source>
</evidence>
<dbReference type="PROSITE" id="PS00598">
    <property type="entry name" value="CHROMO_1"/>
    <property type="match status" value="1"/>
</dbReference>
<dbReference type="Proteomes" id="UP000053237">
    <property type="component" value="Unassembled WGS sequence"/>
</dbReference>
<dbReference type="InterPro" id="IPR000953">
    <property type="entry name" value="Chromo/chromo_shadow_dom"/>
</dbReference>
<organism evidence="6 7">
    <name type="scientific">Albugo candida</name>
    <dbReference type="NCBI Taxonomy" id="65357"/>
    <lineage>
        <taxon>Eukaryota</taxon>
        <taxon>Sar</taxon>
        <taxon>Stramenopiles</taxon>
        <taxon>Oomycota</taxon>
        <taxon>Peronosporomycetes</taxon>
        <taxon>Albuginales</taxon>
        <taxon>Albuginaceae</taxon>
        <taxon>Albugo</taxon>
    </lineage>
</organism>
<dbReference type="EMBL" id="CAIX01000036">
    <property type="protein sequence ID" value="CCI42609.1"/>
    <property type="molecule type" value="Genomic_DNA"/>
</dbReference>
<keyword evidence="7" id="KW-1185">Reference proteome</keyword>
<dbReference type="InterPro" id="IPR051219">
    <property type="entry name" value="Heterochromatin_chromo-domain"/>
</dbReference>
<keyword evidence="2" id="KW-0539">Nucleus</keyword>
<proteinExistence type="predicted"/>
<feature type="transmembrane region" description="Helical" evidence="4">
    <location>
        <begin position="293"/>
        <end position="315"/>
    </location>
</feature>
<dbReference type="PROSITE" id="PS50013">
    <property type="entry name" value="CHROMO_2"/>
    <property type="match status" value="1"/>
</dbReference>
<dbReference type="GO" id="GO:0005634">
    <property type="term" value="C:nucleus"/>
    <property type="evidence" value="ECO:0007669"/>
    <property type="project" value="UniProtKB-SubCell"/>
</dbReference>
<feature type="transmembrane region" description="Helical" evidence="4">
    <location>
        <begin position="411"/>
        <end position="432"/>
    </location>
</feature>
<dbReference type="InterPro" id="IPR023780">
    <property type="entry name" value="Chromo_domain"/>
</dbReference>
<feature type="compositionally biased region" description="Low complexity" evidence="3">
    <location>
        <begin position="100"/>
        <end position="117"/>
    </location>
</feature>
<comment type="caution">
    <text evidence="6">The sequence shown here is derived from an EMBL/GenBank/DDBJ whole genome shotgun (WGS) entry which is preliminary data.</text>
</comment>